<evidence type="ECO:0000256" key="1">
    <source>
        <dbReference type="SAM" id="Phobius"/>
    </source>
</evidence>
<dbReference type="EMBL" id="JANHOH010000006">
    <property type="protein sequence ID" value="MCQ6960279.1"/>
    <property type="molecule type" value="Genomic_DNA"/>
</dbReference>
<organism evidence="2 3">
    <name type="scientific">Mucilaginibacter aquariorum</name>
    <dbReference type="NCBI Taxonomy" id="2967225"/>
    <lineage>
        <taxon>Bacteria</taxon>
        <taxon>Pseudomonadati</taxon>
        <taxon>Bacteroidota</taxon>
        <taxon>Sphingobacteriia</taxon>
        <taxon>Sphingobacteriales</taxon>
        <taxon>Sphingobacteriaceae</taxon>
        <taxon>Mucilaginibacter</taxon>
    </lineage>
</organism>
<name>A0ABT1T6P4_9SPHI</name>
<dbReference type="RefSeq" id="WP_256540466.1">
    <property type="nucleotide sequence ID" value="NZ_JANHOH010000006.1"/>
</dbReference>
<comment type="caution">
    <text evidence="2">The sequence shown here is derived from an EMBL/GenBank/DDBJ whole genome shotgun (WGS) entry which is preliminary data.</text>
</comment>
<dbReference type="Proteomes" id="UP001204376">
    <property type="component" value="Unassembled WGS sequence"/>
</dbReference>
<feature type="transmembrane region" description="Helical" evidence="1">
    <location>
        <begin position="69"/>
        <end position="87"/>
    </location>
</feature>
<evidence type="ECO:0000313" key="3">
    <source>
        <dbReference type="Proteomes" id="UP001204376"/>
    </source>
</evidence>
<evidence type="ECO:0000313" key="2">
    <source>
        <dbReference type="EMBL" id="MCQ6960279.1"/>
    </source>
</evidence>
<gene>
    <name evidence="2" type="ORF">NPE20_20030</name>
</gene>
<accession>A0ABT1T6P4</accession>
<keyword evidence="1" id="KW-0472">Membrane</keyword>
<sequence>MKAIWQSIKQHPTSVIFYIIYCLLWYSTYGLIFHPMREGGLLVLAGIFTAIVFIIISLVNAYETNNYKFYLWLIAFIVIPVVIEFCLSSMQVQLK</sequence>
<keyword evidence="1" id="KW-0812">Transmembrane</keyword>
<feature type="transmembrane region" description="Helical" evidence="1">
    <location>
        <begin position="15"/>
        <end position="34"/>
    </location>
</feature>
<keyword evidence="1" id="KW-1133">Transmembrane helix</keyword>
<reference evidence="2 3" key="1">
    <citation type="submission" date="2022-07" db="EMBL/GenBank/DDBJ databases">
        <title>Mucilaginibacter sp. JC4.</title>
        <authorList>
            <person name="Le V."/>
            <person name="Ko S.-R."/>
            <person name="Ahn C.-Y."/>
            <person name="Oh H.-M."/>
        </authorList>
    </citation>
    <scope>NUCLEOTIDE SEQUENCE [LARGE SCALE GENOMIC DNA]</scope>
    <source>
        <strain evidence="2 3">JC4</strain>
    </source>
</reference>
<protein>
    <submittedName>
        <fullName evidence="2">Uncharacterized protein</fullName>
    </submittedName>
</protein>
<feature type="transmembrane region" description="Helical" evidence="1">
    <location>
        <begin position="41"/>
        <end position="63"/>
    </location>
</feature>
<proteinExistence type="predicted"/>
<keyword evidence="3" id="KW-1185">Reference proteome</keyword>